<proteinExistence type="predicted"/>
<gene>
    <name evidence="1" type="ORF">U5F72_21340</name>
</gene>
<name>A0ABU5MNL9_9GAMM</name>
<protein>
    <submittedName>
        <fullName evidence="1">HEPN domain-containing protein</fullName>
    </submittedName>
</protein>
<reference evidence="1 2" key="1">
    <citation type="submission" date="2023-12" db="EMBL/GenBank/DDBJ databases">
        <title>'Antibacterial potential of Stenotrophomonas maltophilia cystic fibrosis isolates' (manuscript under preparation).</title>
        <authorList>
            <person name="Crisan C.V."/>
            <person name="Pettis M."/>
            <person name="Goldberg J.B."/>
        </authorList>
    </citation>
    <scope>NUCLEOTIDE SEQUENCE [LARGE SCALE GENOMIC DNA]</scope>
    <source>
        <strain evidence="1 2">CCV155</strain>
    </source>
</reference>
<accession>A0ABU5MNL9</accession>
<organism evidence="1 2">
    <name type="scientific">Stenotrophomonas muris</name>
    <dbReference type="NCBI Taxonomy" id="2963283"/>
    <lineage>
        <taxon>Bacteria</taxon>
        <taxon>Pseudomonadati</taxon>
        <taxon>Pseudomonadota</taxon>
        <taxon>Gammaproteobacteria</taxon>
        <taxon>Lysobacterales</taxon>
        <taxon>Lysobacteraceae</taxon>
        <taxon>Stenotrophomonas</taxon>
    </lineage>
</organism>
<evidence type="ECO:0000313" key="2">
    <source>
        <dbReference type="Proteomes" id="UP001290894"/>
    </source>
</evidence>
<dbReference type="EMBL" id="JAXUAC010000080">
    <property type="protein sequence ID" value="MDZ7514350.1"/>
    <property type="molecule type" value="Genomic_DNA"/>
</dbReference>
<sequence length="186" mass="21004">APRRSHQLIIYRLSHEDMDGQGFVALDEHLQSGIRNLSVLADPAEDGMHLAYALERIGSVFRSANGKSLRLSARWLFDSHCGRDELLSYVQATVAIEILLGDEDADPDVGLTTLMANRCAYLVATTAKARAHILRAFRDIYKVRSKIVHRGKSRLNSKEVMLFNYLTALVRSVIDKEQRLLERGER</sequence>
<comment type="caution">
    <text evidence="1">The sequence shown here is derived from an EMBL/GenBank/DDBJ whole genome shotgun (WGS) entry which is preliminary data.</text>
</comment>
<dbReference type="Proteomes" id="UP001290894">
    <property type="component" value="Unassembled WGS sequence"/>
</dbReference>
<keyword evidence="2" id="KW-1185">Reference proteome</keyword>
<evidence type="ECO:0000313" key="1">
    <source>
        <dbReference type="EMBL" id="MDZ7514350.1"/>
    </source>
</evidence>
<dbReference type="RefSeq" id="WP_322546936.1">
    <property type="nucleotide sequence ID" value="NZ_JAXUAC010000080.1"/>
</dbReference>
<feature type="non-terminal residue" evidence="1">
    <location>
        <position position="1"/>
    </location>
</feature>